<feature type="transmembrane region" description="Helical" evidence="1">
    <location>
        <begin position="60"/>
        <end position="78"/>
    </location>
</feature>
<dbReference type="Proteomes" id="UP000039046">
    <property type="component" value="Unassembled WGS sequence"/>
</dbReference>
<evidence type="ECO:0000313" key="2">
    <source>
        <dbReference type="EMBL" id="CEJ90866.1"/>
    </source>
</evidence>
<evidence type="ECO:0000313" key="3">
    <source>
        <dbReference type="Proteomes" id="UP000039046"/>
    </source>
</evidence>
<keyword evidence="1" id="KW-0472">Membrane</keyword>
<dbReference type="STRING" id="1531966.A0A0A1T138"/>
<protein>
    <submittedName>
        <fullName evidence="2">Uncharacterized protein</fullName>
    </submittedName>
</protein>
<keyword evidence="1" id="KW-1133">Transmembrane helix</keyword>
<reference evidence="2 3" key="1">
    <citation type="journal article" date="2015" name="Genome Announc.">
        <title>Draft Genome Sequence and Gene Annotation of the Entomopathogenic Fungus Verticillium hemipterigenum.</title>
        <authorList>
            <person name="Horn F."/>
            <person name="Habel A."/>
            <person name="Scharf D.H."/>
            <person name="Dworschak J."/>
            <person name="Brakhage A.A."/>
            <person name="Guthke R."/>
            <person name="Hertweck C."/>
            <person name="Linde J."/>
        </authorList>
    </citation>
    <scope>NUCLEOTIDE SEQUENCE [LARGE SCALE GENOMIC DNA]</scope>
</reference>
<gene>
    <name evidence="2" type="ORF">VHEMI06619</name>
</gene>
<keyword evidence="1" id="KW-0812">Transmembrane</keyword>
<feature type="transmembrane region" description="Helical" evidence="1">
    <location>
        <begin position="304"/>
        <end position="321"/>
    </location>
</feature>
<dbReference type="OrthoDB" id="1937642at2759"/>
<organism evidence="2 3">
    <name type="scientific">[Torrubiella] hemipterigena</name>
    <dbReference type="NCBI Taxonomy" id="1531966"/>
    <lineage>
        <taxon>Eukaryota</taxon>
        <taxon>Fungi</taxon>
        <taxon>Dikarya</taxon>
        <taxon>Ascomycota</taxon>
        <taxon>Pezizomycotina</taxon>
        <taxon>Sordariomycetes</taxon>
        <taxon>Hypocreomycetidae</taxon>
        <taxon>Hypocreales</taxon>
        <taxon>Clavicipitaceae</taxon>
        <taxon>Clavicipitaceae incertae sedis</taxon>
        <taxon>'Torrubiella' clade</taxon>
    </lineage>
</organism>
<name>A0A0A1T138_9HYPO</name>
<dbReference type="EMBL" id="CDHN01000003">
    <property type="protein sequence ID" value="CEJ90866.1"/>
    <property type="molecule type" value="Genomic_DNA"/>
</dbReference>
<accession>A0A0A1T138</accession>
<proteinExistence type="predicted"/>
<feature type="transmembrane region" description="Helical" evidence="1">
    <location>
        <begin position="201"/>
        <end position="221"/>
    </location>
</feature>
<keyword evidence="3" id="KW-1185">Reference proteome</keyword>
<feature type="transmembrane region" description="Helical" evidence="1">
    <location>
        <begin position="175"/>
        <end position="195"/>
    </location>
</feature>
<sequence>MPPYFTHFWQQRSDETVSPNTEFYSQLVNPGDVFSVLLLLGGDVVAVALAQLAGSGLAPVTFSFGWVGYSVYALMAAFSQNRLMPSDPDCKCKIINGENGYVRDNTSWILGRIMRDFEYWRDPRVAQRTADVLDAKWEEMKRENVDAQRPLRAGLIISIYEPCKSVAAGTVKSDFVYCVGFFVILLQLGIAAIPWGLYGDWAVLLITTVGTVLALVTGLLPQWKTEKWTCRTHSDKTYILTKGNGAQNAIVVLGNGAGFNLEDLASGQTNVDVTTNRLTRWSIIILFFLWIFFLIAAAGIKQNTWFLLAIGGIGIVQSIYVSSRQRRPENFGIPLKFVQVIAETRVMDSLLGAERSYENLGRVLLPEFFPGTLRAEEAARWDEIHDLHTSKKETVVAMNSDKKRKVTPSHSVAK</sequence>
<evidence type="ECO:0000256" key="1">
    <source>
        <dbReference type="SAM" id="Phobius"/>
    </source>
</evidence>
<dbReference type="AlphaFoldDB" id="A0A0A1T138"/>
<dbReference type="HOGENOM" id="CLU_034489_0_0_1"/>
<feature type="transmembrane region" description="Helical" evidence="1">
    <location>
        <begin position="278"/>
        <end position="298"/>
    </location>
</feature>